<protein>
    <recommendedName>
        <fullName evidence="7">Centrosome-associated FAM110 C-terminal domain-containing protein</fullName>
    </recommendedName>
</protein>
<proteinExistence type="inferred from homology"/>
<dbReference type="Proteomes" id="UP001054837">
    <property type="component" value="Unassembled WGS sequence"/>
</dbReference>
<evidence type="ECO:0008006" key="7">
    <source>
        <dbReference type="Google" id="ProtNLM"/>
    </source>
</evidence>
<dbReference type="PANTHER" id="PTHR14758:SF1">
    <property type="entry name" value="CENTROSOME-ASSOCIATED FAM110 C-TERMINAL DOMAIN-CONTAINING PROTEIN"/>
    <property type="match status" value="1"/>
</dbReference>
<dbReference type="EMBL" id="BPLQ01012149">
    <property type="protein sequence ID" value="GIY63002.1"/>
    <property type="molecule type" value="Genomic_DNA"/>
</dbReference>
<organism evidence="5 6">
    <name type="scientific">Caerostris darwini</name>
    <dbReference type="NCBI Taxonomy" id="1538125"/>
    <lineage>
        <taxon>Eukaryota</taxon>
        <taxon>Metazoa</taxon>
        <taxon>Ecdysozoa</taxon>
        <taxon>Arthropoda</taxon>
        <taxon>Chelicerata</taxon>
        <taxon>Arachnida</taxon>
        <taxon>Araneae</taxon>
        <taxon>Araneomorphae</taxon>
        <taxon>Entelegynae</taxon>
        <taxon>Araneoidea</taxon>
        <taxon>Araneidae</taxon>
        <taxon>Caerostris</taxon>
    </lineage>
</organism>
<feature type="domain" description="Centrosome-associated FAM110 N-terminal" evidence="4">
    <location>
        <begin position="22"/>
        <end position="67"/>
    </location>
</feature>
<dbReference type="InterPro" id="IPR025741">
    <property type="entry name" value="FAM110_C"/>
</dbReference>
<dbReference type="Pfam" id="PF14161">
    <property type="entry name" value="FAM110_N"/>
    <property type="match status" value="1"/>
</dbReference>
<evidence type="ECO:0000313" key="6">
    <source>
        <dbReference type="Proteomes" id="UP001054837"/>
    </source>
</evidence>
<feature type="region of interest" description="Disordered" evidence="2">
    <location>
        <begin position="328"/>
        <end position="347"/>
    </location>
</feature>
<evidence type="ECO:0000256" key="1">
    <source>
        <dbReference type="ARBA" id="ARBA00010576"/>
    </source>
</evidence>
<dbReference type="InterPro" id="IPR025740">
    <property type="entry name" value="FAM110"/>
</dbReference>
<reference evidence="5 6" key="1">
    <citation type="submission" date="2021-06" db="EMBL/GenBank/DDBJ databases">
        <title>Caerostris darwini draft genome.</title>
        <authorList>
            <person name="Kono N."/>
            <person name="Arakawa K."/>
        </authorList>
    </citation>
    <scope>NUCLEOTIDE SEQUENCE [LARGE SCALE GENOMIC DNA]</scope>
</reference>
<accession>A0AAV4UYK8</accession>
<evidence type="ECO:0000259" key="4">
    <source>
        <dbReference type="Pfam" id="PF14161"/>
    </source>
</evidence>
<dbReference type="Pfam" id="PF14160">
    <property type="entry name" value="FAM110_C"/>
    <property type="match status" value="1"/>
</dbReference>
<dbReference type="AlphaFoldDB" id="A0AAV4UYK8"/>
<evidence type="ECO:0000313" key="5">
    <source>
        <dbReference type="EMBL" id="GIY63002.1"/>
    </source>
</evidence>
<dbReference type="InterPro" id="IPR025739">
    <property type="entry name" value="FAM110_N"/>
</dbReference>
<comment type="similarity">
    <text evidence="1">Belongs to the FAM110 family.</text>
</comment>
<feature type="region of interest" description="Disordered" evidence="2">
    <location>
        <begin position="404"/>
        <end position="427"/>
    </location>
</feature>
<evidence type="ECO:0000256" key="2">
    <source>
        <dbReference type="SAM" id="MobiDB-lite"/>
    </source>
</evidence>
<keyword evidence="6" id="KW-1185">Reference proteome</keyword>
<name>A0AAV4UYK8_9ARAC</name>
<evidence type="ECO:0000259" key="3">
    <source>
        <dbReference type="Pfam" id="PF14160"/>
    </source>
</evidence>
<gene>
    <name evidence="5" type="primary">AVEN_226790_1</name>
    <name evidence="5" type="ORF">CDAR_34291</name>
</gene>
<sequence length="460" mass="51621">MATSVQTCLPNSCKNQHQMKNITKSPNVVRRSGTRQNTANRRSAVERLEESKANYVKSERVLDTKQEFKNSSHLRISNPPQLDLLFKVPAKHPPDNIRLTSSSDELKLSYLRLQHQSGTQLSKSPPVARTRAKSYSEFRDAQITRKHSFASQGRRHRIEVLIDIESQLKQLIISGSKENISMPQESAISSTVHAEAQLLSITPKTVEVPKVRRGFSDPVRKSSWMPTDLSIETSTGIHKSMPDLSPSPCAAQIPCSSLSSGDSNEAPISETAKSVKYMASKQSIAHFSTSASQHSDKEEDVFESYKGPRRFSNGTGMLHLTPYYSASSQLQRRPVSRSKSDVSHRYSKRGSEYFPRKNNYTSAEIERFFDTMGLDTNVWHHITSPSSVSSPPCFFESISSVDSNEDRSSVCSDESIPDPPREGLRNQDLRIHGPLETSIVEKNARVIKWLYNCRKAAYDS</sequence>
<feature type="domain" description="Centrosome-associated FAM110 C-terminal" evidence="3">
    <location>
        <begin position="336"/>
        <end position="456"/>
    </location>
</feature>
<comment type="caution">
    <text evidence="5">The sequence shown here is derived from an EMBL/GenBank/DDBJ whole genome shotgun (WGS) entry which is preliminary data.</text>
</comment>
<feature type="compositionally biased region" description="Basic and acidic residues" evidence="2">
    <location>
        <begin position="338"/>
        <end position="347"/>
    </location>
</feature>
<dbReference type="PANTHER" id="PTHR14758">
    <property type="entry name" value="AGAP005440-PA"/>
    <property type="match status" value="1"/>
</dbReference>